<keyword evidence="2" id="KW-1185">Reference proteome</keyword>
<comment type="caution">
    <text evidence="1">The sequence shown here is derived from an EMBL/GenBank/DDBJ whole genome shotgun (WGS) entry which is preliminary data.</text>
</comment>
<sequence>MNVMIVSLLAGLALGAAPDDVKAAPDFCARLAANAGIDKPAAPDGRTEWTVNAMNFGQRFVFGGSAATGVGVTPVEPATVEDYRRLEKACEPMGKGAVCHLVGPVNFRFIWKGQTIVTPMAAGERATILVAGTRTTCRTEQAA</sequence>
<evidence type="ECO:0000313" key="2">
    <source>
        <dbReference type="Proteomes" id="UP000078460"/>
    </source>
</evidence>
<dbReference type="EMBL" id="LQCK02000012">
    <property type="protein sequence ID" value="KZB95464.1"/>
    <property type="molecule type" value="Genomic_DNA"/>
</dbReference>
<accession>A0A175Y3S4</accession>
<name>A0A175Y3S4_9SPHN</name>
<evidence type="ECO:0000313" key="1">
    <source>
        <dbReference type="EMBL" id="KZB95464.1"/>
    </source>
</evidence>
<protein>
    <submittedName>
        <fullName evidence="1">Uncharacterized protein</fullName>
    </submittedName>
</protein>
<gene>
    <name evidence="1" type="ORF">AVM11_04105</name>
</gene>
<organism evidence="1 2">
    <name type="scientific">Sphingomonas melonis TY</name>
    <dbReference type="NCBI Taxonomy" id="621456"/>
    <lineage>
        <taxon>Bacteria</taxon>
        <taxon>Pseudomonadati</taxon>
        <taxon>Pseudomonadota</taxon>
        <taxon>Alphaproteobacteria</taxon>
        <taxon>Sphingomonadales</taxon>
        <taxon>Sphingomonadaceae</taxon>
        <taxon>Sphingomonas</taxon>
    </lineage>
</organism>
<dbReference type="AlphaFoldDB" id="A0A175Y3S4"/>
<dbReference type="Proteomes" id="UP000078460">
    <property type="component" value="Unassembled WGS sequence"/>
</dbReference>
<dbReference type="KEGG" id="smy:BJP26_02725"/>
<proteinExistence type="predicted"/>
<reference evidence="1" key="1">
    <citation type="submission" date="2016-03" db="EMBL/GenBank/DDBJ databases">
        <title>Sphingomonas melonis TY, whole genome shotgun sequencing.</title>
        <authorList>
            <person name="Wang H."/>
            <person name="Zhu P."/>
        </authorList>
    </citation>
    <scope>NUCLEOTIDE SEQUENCE [LARGE SCALE GENOMIC DNA]</scope>
    <source>
        <strain evidence="1">TY</strain>
    </source>
</reference>